<organism evidence="3 4">
    <name type="scientific">Chryseosolibacter histidini</name>
    <dbReference type="NCBI Taxonomy" id="2782349"/>
    <lineage>
        <taxon>Bacteria</taxon>
        <taxon>Pseudomonadati</taxon>
        <taxon>Bacteroidota</taxon>
        <taxon>Cytophagia</taxon>
        <taxon>Cytophagales</taxon>
        <taxon>Chryseotaleaceae</taxon>
        <taxon>Chryseosolibacter</taxon>
    </lineage>
</organism>
<feature type="transmembrane region" description="Helical" evidence="1">
    <location>
        <begin position="7"/>
        <end position="25"/>
    </location>
</feature>
<dbReference type="EMBL" id="JAHESF010000076">
    <property type="protein sequence ID" value="MBT1701508.1"/>
    <property type="molecule type" value="Genomic_DNA"/>
</dbReference>
<evidence type="ECO:0000313" key="3">
    <source>
        <dbReference type="EMBL" id="MBT1701508.1"/>
    </source>
</evidence>
<dbReference type="Gene3D" id="2.60.40.2700">
    <property type="match status" value="1"/>
</dbReference>
<evidence type="ECO:0000313" key="4">
    <source>
        <dbReference type="Proteomes" id="UP001319200"/>
    </source>
</evidence>
<dbReference type="Gene3D" id="2.60.40.10">
    <property type="entry name" value="Immunoglobulins"/>
    <property type="match status" value="1"/>
</dbReference>
<reference evidence="3 4" key="1">
    <citation type="submission" date="2021-05" db="EMBL/GenBank/DDBJ databases">
        <title>A Polyphasic approach of four new species of the genus Ohtaekwangia: Ohtaekwangia histidinii sp. nov., Ohtaekwangia cretensis sp. nov., Ohtaekwangia indiensis sp. nov., Ohtaekwangia reichenbachii sp. nov. from diverse environment.</title>
        <authorList>
            <person name="Octaviana S."/>
        </authorList>
    </citation>
    <scope>NUCLEOTIDE SEQUENCE [LARGE SCALE GENOMIC DNA]</scope>
    <source>
        <strain evidence="3 4">PWU4</strain>
    </source>
</reference>
<dbReference type="InterPro" id="IPR003961">
    <property type="entry name" value="FN3_dom"/>
</dbReference>
<accession>A0AAP2DS72</accession>
<keyword evidence="1" id="KW-0472">Membrane</keyword>
<feature type="domain" description="Fibronectin type-III" evidence="2">
    <location>
        <begin position="36"/>
        <end position="135"/>
    </location>
</feature>
<protein>
    <recommendedName>
        <fullName evidence="2">Fibronectin type-III domain-containing protein</fullName>
    </recommendedName>
</protein>
<evidence type="ECO:0000256" key="1">
    <source>
        <dbReference type="SAM" id="Phobius"/>
    </source>
</evidence>
<keyword evidence="4" id="KW-1185">Reference proteome</keyword>
<sequence length="447" mass="47184">MKSTSEFLKVIITLTLGVAGVFLLSCDDEKVDTIPTLSTVTITEVTGTTAIVSGEIVDNGGSEITASGFVYSSTNALPTLQDNFTETSGIDGTITSNLAGLTSSTIYHVRAYAINSKGTGYGEVIDFSTGNAAPVVTAVSITGTVKANAELTAAYTYNDAENDTESGTEFQWYLSNDVAGTGKTPIAGATSMKYIVRVADESKFITVRVTPKASVGETVGESVESAFVGPVGEATEITFLYNGAQVTYAIIVSPVTNRRWLDRNLGAPNAANAYNDFANYGDAFQWGRGADGHQLTNRTATSAGTTGVNGTESTLATSDAPGHNKFILTSSNPFDWRNPKNDNLWQGVNGVNNPCPAGFRLPTIEEWTAENLGMAAAAYTQLKLTLGGHRLGTGAHSNTTAFGYYWSSSISPTTQANASFQRVATSFASQQLDEPRGMAQLCRCIKN</sequence>
<name>A0AAP2DS72_9BACT</name>
<dbReference type="RefSeq" id="WP_254170190.1">
    <property type="nucleotide sequence ID" value="NZ_JAHESF010000076.1"/>
</dbReference>
<dbReference type="Proteomes" id="UP001319200">
    <property type="component" value="Unassembled WGS sequence"/>
</dbReference>
<proteinExistence type="predicted"/>
<evidence type="ECO:0000259" key="2">
    <source>
        <dbReference type="PROSITE" id="PS50853"/>
    </source>
</evidence>
<dbReference type="PROSITE" id="PS50853">
    <property type="entry name" value="FN3"/>
    <property type="match status" value="1"/>
</dbReference>
<keyword evidence="1" id="KW-1133">Transmembrane helix</keyword>
<keyword evidence="1" id="KW-0812">Transmembrane</keyword>
<dbReference type="AlphaFoldDB" id="A0AAP2DS72"/>
<dbReference type="InterPro" id="IPR013783">
    <property type="entry name" value="Ig-like_fold"/>
</dbReference>
<gene>
    <name evidence="3" type="ORF">KK083_31740</name>
</gene>
<comment type="caution">
    <text evidence="3">The sequence shown here is derived from an EMBL/GenBank/DDBJ whole genome shotgun (WGS) entry which is preliminary data.</text>
</comment>
<dbReference type="PROSITE" id="PS51257">
    <property type="entry name" value="PROKAR_LIPOPROTEIN"/>
    <property type="match status" value="1"/>
</dbReference>